<sequence>MSKNRRKDLATPPLVDTRRQLDDLLASGELQPLLPSYSLTPMSFNMLIGPERAKVARVRLLIDYLVEEAARLLGIESAKPLLGSMPNS</sequence>
<protein>
    <recommendedName>
        <fullName evidence="3">LysR family transcriptional regulator</fullName>
    </recommendedName>
</protein>
<dbReference type="OrthoDB" id="9815676at2"/>
<gene>
    <name evidence="1" type="ORF">LX59_00034</name>
</gene>
<dbReference type="Gene3D" id="3.40.190.290">
    <property type="match status" value="1"/>
</dbReference>
<evidence type="ECO:0000313" key="1">
    <source>
        <dbReference type="EMBL" id="TWH77131.1"/>
    </source>
</evidence>
<proteinExistence type="predicted"/>
<dbReference type="RefSeq" id="WP_144569830.1">
    <property type="nucleotide sequence ID" value="NZ_VLKG01000001.1"/>
</dbReference>
<dbReference type="Proteomes" id="UP000319627">
    <property type="component" value="Unassembled WGS sequence"/>
</dbReference>
<comment type="caution">
    <text evidence="1">The sequence shown here is derived from an EMBL/GenBank/DDBJ whole genome shotgun (WGS) entry which is preliminary data.</text>
</comment>
<dbReference type="EMBL" id="VLKG01000001">
    <property type="protein sequence ID" value="TWH77131.1"/>
    <property type="molecule type" value="Genomic_DNA"/>
</dbReference>
<evidence type="ECO:0000313" key="2">
    <source>
        <dbReference type="Proteomes" id="UP000319627"/>
    </source>
</evidence>
<organism evidence="1 2">
    <name type="scientific">Azomonas agilis</name>
    <dbReference type="NCBI Taxonomy" id="116849"/>
    <lineage>
        <taxon>Bacteria</taxon>
        <taxon>Pseudomonadati</taxon>
        <taxon>Pseudomonadota</taxon>
        <taxon>Gammaproteobacteria</taxon>
        <taxon>Pseudomonadales</taxon>
        <taxon>Pseudomonadaceae</taxon>
        <taxon>Azomonas</taxon>
    </lineage>
</organism>
<evidence type="ECO:0008006" key="3">
    <source>
        <dbReference type="Google" id="ProtNLM"/>
    </source>
</evidence>
<reference evidence="1 2" key="1">
    <citation type="submission" date="2019-07" db="EMBL/GenBank/DDBJ databases">
        <title>Genomic Encyclopedia of Type Strains, Phase I: the one thousand microbial genomes (KMG-I) project.</title>
        <authorList>
            <person name="Kyrpides N."/>
        </authorList>
    </citation>
    <scope>NUCLEOTIDE SEQUENCE [LARGE SCALE GENOMIC DNA]</scope>
    <source>
        <strain evidence="1 2">DSM 375</strain>
    </source>
</reference>
<accession>A0A562J1I1</accession>
<dbReference type="AlphaFoldDB" id="A0A562J1I1"/>
<keyword evidence="2" id="KW-1185">Reference proteome</keyword>
<name>A0A562J1I1_9GAMM</name>